<evidence type="ECO:0000256" key="8">
    <source>
        <dbReference type="ARBA" id="ARBA00022737"/>
    </source>
</evidence>
<dbReference type="SUPFAM" id="SSF50156">
    <property type="entry name" value="PDZ domain-like"/>
    <property type="match status" value="2"/>
</dbReference>
<dbReference type="NCBIfam" id="TIGR02037">
    <property type="entry name" value="degP_htrA_DO"/>
    <property type="match status" value="1"/>
</dbReference>
<evidence type="ECO:0000256" key="4">
    <source>
        <dbReference type="ARBA" id="ARBA00013035"/>
    </source>
</evidence>
<evidence type="ECO:0000256" key="14">
    <source>
        <dbReference type="PIRSR" id="PIRSR611782-1"/>
    </source>
</evidence>
<keyword evidence="9" id="KW-0574">Periplasm</keyword>
<dbReference type="PRINTS" id="PR00834">
    <property type="entry name" value="PROTEASES2C"/>
</dbReference>
<dbReference type="InterPro" id="IPR001478">
    <property type="entry name" value="PDZ"/>
</dbReference>
<accession>A0A4S8F965</accession>
<sequence>MTSKQLATTKKAPLQVRQFVAASAAALALAGAGALAFYPGTSQAQLGQVTVGPASGQVVSGLPDFTQLVDQVGPSVVNIRTTEKVTTRNMRGMPGMDDDMLEFFRQFGLPVPGMPQQRRGQQPAEPQSRTVPSGVGSGFILSSDGYILTNHHVVAGAEDVIVTLTDHREFNAKVIGSDERTDVALIKIEAKNLPAVRIGNVEQLKVGEWVMAIGSPFGLDNSVTAGIVSAKQRDTGSYLPFIQTDVAVNPGNSGGPLLNMRGEVVGINSQIYSRSGGFMGISFAIPIDDAIKVSDQLKDKGRVVRGRIGVRIGPVNPDVAESLGLERRSNGALVASVEKDSPAAKAGVQAGDIITGFNGRALDSVSDLPRMVGNAKPGSKNTLQVFRHGKSVDLPVVVEEVTDDSANAADASSNQDQGASKEQSKANEFGLAVQALPTGEAKTLGVRGGVRVVSVEGAADQAGIQPGDVILAVGQREVLDVNGFNEAMGKADAKRPISVLVHRDDWAQYVLIRPAK</sequence>
<feature type="region of interest" description="Disordered" evidence="16">
    <location>
        <begin position="112"/>
        <end position="134"/>
    </location>
</feature>
<evidence type="ECO:0000256" key="2">
    <source>
        <dbReference type="ARBA" id="ARBA00004418"/>
    </source>
</evidence>
<proteinExistence type="inferred from homology"/>
<feature type="active site" description="Charge relay system" evidence="14">
    <location>
        <position position="182"/>
    </location>
</feature>
<comment type="caution">
    <text evidence="19">The sequence shown here is derived from an EMBL/GenBank/DDBJ whole genome shotgun (WGS) entry which is preliminary data.</text>
</comment>
<protein>
    <recommendedName>
        <fullName evidence="5">Probable periplasmic serine endoprotease DegP-like</fullName>
        <ecNumber evidence="4">3.4.21.107</ecNumber>
    </recommendedName>
    <alternativeName>
        <fullName evidence="13">Protease Do</fullName>
    </alternativeName>
</protein>
<dbReference type="GO" id="GO:0042597">
    <property type="term" value="C:periplasmic space"/>
    <property type="evidence" value="ECO:0007669"/>
    <property type="project" value="UniProtKB-SubCell"/>
</dbReference>
<dbReference type="Gene3D" id="2.40.10.120">
    <property type="match status" value="1"/>
</dbReference>
<feature type="active site" description="Charge relay system" evidence="14">
    <location>
        <position position="253"/>
    </location>
</feature>
<evidence type="ECO:0000313" key="19">
    <source>
        <dbReference type="EMBL" id="THU03759.1"/>
    </source>
</evidence>
<evidence type="ECO:0000256" key="15">
    <source>
        <dbReference type="PIRSR" id="PIRSR611782-2"/>
    </source>
</evidence>
<dbReference type="GO" id="GO:0006508">
    <property type="term" value="P:proteolysis"/>
    <property type="evidence" value="ECO:0007669"/>
    <property type="project" value="UniProtKB-KW"/>
</dbReference>
<dbReference type="PANTHER" id="PTHR22939:SF130">
    <property type="entry name" value="PERIPLASMIC SERINE ENDOPROTEASE DEGP-LIKE-RELATED"/>
    <property type="match status" value="1"/>
</dbReference>
<dbReference type="Gene3D" id="2.30.42.10">
    <property type="match status" value="2"/>
</dbReference>
<evidence type="ECO:0000256" key="1">
    <source>
        <dbReference type="ARBA" id="ARBA00001772"/>
    </source>
</evidence>
<feature type="region of interest" description="Disordered" evidence="16">
    <location>
        <begin position="406"/>
        <end position="426"/>
    </location>
</feature>
<evidence type="ECO:0000256" key="5">
    <source>
        <dbReference type="ARBA" id="ARBA00013958"/>
    </source>
</evidence>
<reference evidence="19 20" key="1">
    <citation type="journal article" date="2015" name="Antonie Van Leeuwenhoek">
        <title>Lampropedia puyangensis sp. nov., isolated from symptomatic bark of Populus ? euramericana canker and emended description of Lampropedia hyalina (Ehrenberg 1832) Lee et al. 2004.</title>
        <authorList>
            <person name="Li Y."/>
            <person name="Wang T."/>
            <person name="Piao C.G."/>
            <person name="Wang L.F."/>
            <person name="Tian G.Z."/>
            <person name="Zhu T.H."/>
            <person name="Guo M.W."/>
        </authorList>
    </citation>
    <scope>NUCLEOTIDE SEQUENCE [LARGE SCALE GENOMIC DNA]</scope>
    <source>
        <strain evidence="19 20">2-bin</strain>
    </source>
</reference>
<dbReference type="EC" id="3.4.21.107" evidence="4"/>
<dbReference type="InterPro" id="IPR006311">
    <property type="entry name" value="TAT_signal"/>
</dbReference>
<keyword evidence="6 19" id="KW-0645">Protease</keyword>
<evidence type="ECO:0000256" key="10">
    <source>
        <dbReference type="ARBA" id="ARBA00022801"/>
    </source>
</evidence>
<comment type="subcellular location">
    <subcellularLocation>
        <location evidence="2">Periplasm</location>
    </subcellularLocation>
</comment>
<dbReference type="OrthoDB" id="8520726at2"/>
<dbReference type="GO" id="GO:0004252">
    <property type="term" value="F:serine-type endopeptidase activity"/>
    <property type="evidence" value="ECO:0007669"/>
    <property type="project" value="InterPro"/>
</dbReference>
<evidence type="ECO:0000256" key="13">
    <source>
        <dbReference type="ARBA" id="ARBA00032850"/>
    </source>
</evidence>
<keyword evidence="8" id="KW-0677">Repeat</keyword>
<dbReference type="SUPFAM" id="SSF50494">
    <property type="entry name" value="Trypsin-like serine proteases"/>
    <property type="match status" value="1"/>
</dbReference>
<dbReference type="CDD" id="cd10839">
    <property type="entry name" value="cpPDZ1_DegP-like"/>
    <property type="match status" value="1"/>
</dbReference>
<dbReference type="Pfam" id="PF13365">
    <property type="entry name" value="Trypsin_2"/>
    <property type="match status" value="1"/>
</dbReference>
<keyword evidence="11" id="KW-0720">Serine protease</keyword>
<feature type="compositionally biased region" description="Low complexity" evidence="16">
    <location>
        <begin position="406"/>
        <end position="417"/>
    </location>
</feature>
<dbReference type="PANTHER" id="PTHR22939">
    <property type="entry name" value="SERINE PROTEASE FAMILY S1C HTRA-RELATED"/>
    <property type="match status" value="1"/>
</dbReference>
<evidence type="ECO:0000256" key="12">
    <source>
        <dbReference type="ARBA" id="ARBA00023016"/>
    </source>
</evidence>
<comment type="catalytic activity">
    <reaction evidence="1">
        <text>Acts on substrates that are at least partially unfolded. The cleavage site P1 residue is normally between a pair of hydrophobic residues, such as Val-|-Val.</text>
        <dbReference type="EC" id="3.4.21.107"/>
    </reaction>
</comment>
<dbReference type="EMBL" id="STFG01000004">
    <property type="protein sequence ID" value="THU03759.1"/>
    <property type="molecule type" value="Genomic_DNA"/>
</dbReference>
<feature type="compositionally biased region" description="Low complexity" evidence="16">
    <location>
        <begin position="112"/>
        <end position="123"/>
    </location>
</feature>
<feature type="chain" id="PRO_5038531427" description="Probable periplasmic serine endoprotease DegP-like" evidence="17">
    <location>
        <begin position="45"/>
        <end position="516"/>
    </location>
</feature>
<dbReference type="InterPro" id="IPR036034">
    <property type="entry name" value="PDZ_sf"/>
</dbReference>
<dbReference type="SMART" id="SM00228">
    <property type="entry name" value="PDZ"/>
    <property type="match status" value="2"/>
</dbReference>
<evidence type="ECO:0000256" key="9">
    <source>
        <dbReference type="ARBA" id="ARBA00022764"/>
    </source>
</evidence>
<dbReference type="InterPro" id="IPR009003">
    <property type="entry name" value="Peptidase_S1_PA"/>
</dbReference>
<feature type="domain" description="PDZ" evidence="18">
    <location>
        <begin position="292"/>
        <end position="366"/>
    </location>
</feature>
<dbReference type="PROSITE" id="PS50106">
    <property type="entry name" value="PDZ"/>
    <property type="match status" value="1"/>
</dbReference>
<organism evidence="19 20">
    <name type="scientific">Lampropedia puyangensis</name>
    <dbReference type="NCBI Taxonomy" id="1330072"/>
    <lineage>
        <taxon>Bacteria</taxon>
        <taxon>Pseudomonadati</taxon>
        <taxon>Pseudomonadota</taxon>
        <taxon>Betaproteobacteria</taxon>
        <taxon>Burkholderiales</taxon>
        <taxon>Comamonadaceae</taxon>
        <taxon>Lampropedia</taxon>
    </lineage>
</organism>
<evidence type="ECO:0000256" key="11">
    <source>
        <dbReference type="ARBA" id="ARBA00022825"/>
    </source>
</evidence>
<evidence type="ECO:0000256" key="6">
    <source>
        <dbReference type="ARBA" id="ARBA00022670"/>
    </source>
</evidence>
<comment type="similarity">
    <text evidence="3">Belongs to the peptidase S1C family.</text>
</comment>
<evidence type="ECO:0000259" key="18">
    <source>
        <dbReference type="PROSITE" id="PS50106"/>
    </source>
</evidence>
<name>A0A4S8F965_9BURK</name>
<keyword evidence="12" id="KW-0346">Stress response</keyword>
<dbReference type="InterPro" id="IPR001940">
    <property type="entry name" value="Peptidase_S1C"/>
</dbReference>
<dbReference type="PROSITE" id="PS51318">
    <property type="entry name" value="TAT"/>
    <property type="match status" value="1"/>
</dbReference>
<evidence type="ECO:0000256" key="7">
    <source>
        <dbReference type="ARBA" id="ARBA00022729"/>
    </source>
</evidence>
<feature type="signal peptide" evidence="17">
    <location>
        <begin position="1"/>
        <end position="44"/>
    </location>
</feature>
<feature type="binding site" evidence="15">
    <location>
        <position position="152"/>
    </location>
    <ligand>
        <name>substrate</name>
    </ligand>
</feature>
<dbReference type="Pfam" id="PF13180">
    <property type="entry name" value="PDZ_2"/>
    <property type="match status" value="2"/>
</dbReference>
<keyword evidence="7 17" id="KW-0732">Signal</keyword>
<evidence type="ECO:0000256" key="16">
    <source>
        <dbReference type="SAM" id="MobiDB-lite"/>
    </source>
</evidence>
<evidence type="ECO:0000256" key="17">
    <source>
        <dbReference type="SAM" id="SignalP"/>
    </source>
</evidence>
<feature type="binding site" evidence="15">
    <location>
        <position position="182"/>
    </location>
    <ligand>
        <name>substrate</name>
    </ligand>
</feature>
<keyword evidence="10" id="KW-0378">Hydrolase</keyword>
<gene>
    <name evidence="19" type="ORF">E9531_06170</name>
</gene>
<dbReference type="AlphaFoldDB" id="A0A4S8F965"/>
<dbReference type="InterPro" id="IPR011782">
    <property type="entry name" value="Pept_S1C_Do"/>
</dbReference>
<keyword evidence="20" id="KW-1185">Reference proteome</keyword>
<evidence type="ECO:0000313" key="20">
    <source>
        <dbReference type="Proteomes" id="UP000308917"/>
    </source>
</evidence>
<dbReference type="RefSeq" id="WP_136572869.1">
    <property type="nucleotide sequence ID" value="NZ_STFG01000004.1"/>
</dbReference>
<feature type="binding site" evidence="15">
    <location>
        <begin position="251"/>
        <end position="253"/>
    </location>
    <ligand>
        <name>substrate</name>
    </ligand>
</feature>
<evidence type="ECO:0000256" key="3">
    <source>
        <dbReference type="ARBA" id="ARBA00010541"/>
    </source>
</evidence>
<dbReference type="Proteomes" id="UP000308917">
    <property type="component" value="Unassembled WGS sequence"/>
</dbReference>
<dbReference type="FunFam" id="2.40.10.120:FF:000007">
    <property type="entry name" value="Periplasmic serine endoprotease DegP-like"/>
    <property type="match status" value="1"/>
</dbReference>
<feature type="active site" description="Charge relay system" evidence="14">
    <location>
        <position position="152"/>
    </location>
</feature>